<dbReference type="EMBL" id="RBNI01006574">
    <property type="protein sequence ID" value="RUP45928.1"/>
    <property type="molecule type" value="Genomic_DNA"/>
</dbReference>
<dbReference type="Proteomes" id="UP000268093">
    <property type="component" value="Unassembled WGS sequence"/>
</dbReference>
<sequence length="91" mass="10626">MNTRTSSPQLNHLTSPWATMLNLTPKEDCPQCQRSERHKCCHRHSRSLPGAWLLERFHDKELILYSNTTLDLHIYFKWNGGPPTLTSRPAR</sequence>
<evidence type="ECO:0000313" key="2">
    <source>
        <dbReference type="Proteomes" id="UP000268093"/>
    </source>
</evidence>
<reference evidence="1 2" key="1">
    <citation type="journal article" date="2018" name="New Phytol.">
        <title>Phylogenomics of Endogonaceae and evolution of mycorrhizas within Mucoromycota.</title>
        <authorList>
            <person name="Chang Y."/>
            <person name="Desiro A."/>
            <person name="Na H."/>
            <person name="Sandor L."/>
            <person name="Lipzen A."/>
            <person name="Clum A."/>
            <person name="Barry K."/>
            <person name="Grigoriev I.V."/>
            <person name="Martin F.M."/>
            <person name="Stajich J.E."/>
            <person name="Smith M.E."/>
            <person name="Bonito G."/>
            <person name="Spatafora J.W."/>
        </authorList>
    </citation>
    <scope>NUCLEOTIDE SEQUENCE [LARGE SCALE GENOMIC DNA]</scope>
    <source>
        <strain evidence="1 2">GMNB39</strain>
    </source>
</reference>
<keyword evidence="2" id="KW-1185">Reference proteome</keyword>
<accession>A0A433D510</accession>
<protein>
    <submittedName>
        <fullName evidence="1">Uncharacterized protein</fullName>
    </submittedName>
</protein>
<dbReference type="AlphaFoldDB" id="A0A433D510"/>
<gene>
    <name evidence="1" type="ORF">BC936DRAFT_147554</name>
</gene>
<comment type="caution">
    <text evidence="1">The sequence shown here is derived from an EMBL/GenBank/DDBJ whole genome shotgun (WGS) entry which is preliminary data.</text>
</comment>
<name>A0A433D510_9FUNG</name>
<evidence type="ECO:0000313" key="1">
    <source>
        <dbReference type="EMBL" id="RUP45928.1"/>
    </source>
</evidence>
<proteinExistence type="predicted"/>
<organism evidence="1 2">
    <name type="scientific">Jimgerdemannia flammicorona</name>
    <dbReference type="NCBI Taxonomy" id="994334"/>
    <lineage>
        <taxon>Eukaryota</taxon>
        <taxon>Fungi</taxon>
        <taxon>Fungi incertae sedis</taxon>
        <taxon>Mucoromycota</taxon>
        <taxon>Mucoromycotina</taxon>
        <taxon>Endogonomycetes</taxon>
        <taxon>Endogonales</taxon>
        <taxon>Endogonaceae</taxon>
        <taxon>Jimgerdemannia</taxon>
    </lineage>
</organism>